<evidence type="ECO:0000313" key="2">
    <source>
        <dbReference type="EMBL" id="KAL3425367.1"/>
    </source>
</evidence>
<protein>
    <submittedName>
        <fullName evidence="2">N-acetyltransferase</fullName>
    </submittedName>
</protein>
<dbReference type="PANTHER" id="PTHR11786">
    <property type="entry name" value="N-HYDROXYARYLAMINE O-ACETYLTRANSFERASE"/>
    <property type="match status" value="1"/>
</dbReference>
<organism evidence="2 3">
    <name type="scientific">Phlyctema vagabunda</name>
    <dbReference type="NCBI Taxonomy" id="108571"/>
    <lineage>
        <taxon>Eukaryota</taxon>
        <taxon>Fungi</taxon>
        <taxon>Dikarya</taxon>
        <taxon>Ascomycota</taxon>
        <taxon>Pezizomycotina</taxon>
        <taxon>Leotiomycetes</taxon>
        <taxon>Helotiales</taxon>
        <taxon>Dermateaceae</taxon>
        <taxon>Phlyctema</taxon>
    </lineage>
</organism>
<dbReference type="EMBL" id="JBFCZG010000002">
    <property type="protein sequence ID" value="KAL3425367.1"/>
    <property type="molecule type" value="Genomic_DNA"/>
</dbReference>
<name>A0ABR4PPT7_9HELO</name>
<comment type="similarity">
    <text evidence="1">Belongs to the arylamine N-acetyltransferase family.</text>
</comment>
<dbReference type="Proteomes" id="UP001629113">
    <property type="component" value="Unassembled WGS sequence"/>
</dbReference>
<dbReference type="InterPro" id="IPR001447">
    <property type="entry name" value="Arylamine_N-AcTrfase"/>
</dbReference>
<evidence type="ECO:0000256" key="1">
    <source>
        <dbReference type="ARBA" id="ARBA00006547"/>
    </source>
</evidence>
<keyword evidence="3" id="KW-1185">Reference proteome</keyword>
<dbReference type="PANTHER" id="PTHR11786:SF0">
    <property type="entry name" value="ARYLAMINE N-ACETYLTRANSFERASE 4-RELATED"/>
    <property type="match status" value="1"/>
</dbReference>
<sequence>MVYTDVVDDPYPAEVPKYTSNQIQAYYERIKLPASYRVISVASIANTKEGLDFLTVLQHHQLAAVPFENLELHYSSHHTISIDPEHLFHKIVDRNAGRGGYCMENNCFFGTILRTLGFDVFAVGAKVNSAMQAVSSNKNWKGPKYGGWSHMLNIVTINEQRYMIDVGFGSGAANDPIPMINDYTAPLIGKQEMRLIYDTVPDFTNKQSKLWQYQHRNGSDKPWIPTYAFSDMEFTPSDFLVMNYSTSTNRKSWFTHSVVCRTMILEDGELVGDITLFNDEVKKRVRDGDAEVIAKFQTESERVKALDGFLGVKLSQVERAGIRGLRSEIL</sequence>
<dbReference type="Gene3D" id="3.30.2140.20">
    <property type="match status" value="1"/>
</dbReference>
<gene>
    <name evidence="2" type="ORF">PVAG01_02158</name>
</gene>
<evidence type="ECO:0000313" key="3">
    <source>
        <dbReference type="Proteomes" id="UP001629113"/>
    </source>
</evidence>
<dbReference type="Pfam" id="PF00797">
    <property type="entry name" value="Acetyltransf_2"/>
    <property type="match status" value="1"/>
</dbReference>
<dbReference type="SUPFAM" id="SSF54001">
    <property type="entry name" value="Cysteine proteinases"/>
    <property type="match status" value="1"/>
</dbReference>
<dbReference type="InterPro" id="IPR053710">
    <property type="entry name" value="Arylamine_NAT_domain_sf"/>
</dbReference>
<comment type="caution">
    <text evidence="2">The sequence shown here is derived from an EMBL/GenBank/DDBJ whole genome shotgun (WGS) entry which is preliminary data.</text>
</comment>
<dbReference type="InterPro" id="IPR038765">
    <property type="entry name" value="Papain-like_cys_pep_sf"/>
</dbReference>
<reference evidence="2 3" key="1">
    <citation type="submission" date="2024-06" db="EMBL/GenBank/DDBJ databases">
        <title>Complete genome of Phlyctema vagabunda strain 19-DSS-EL-015.</title>
        <authorList>
            <person name="Fiorenzani C."/>
        </authorList>
    </citation>
    <scope>NUCLEOTIDE SEQUENCE [LARGE SCALE GENOMIC DNA]</scope>
    <source>
        <strain evidence="2 3">19-DSS-EL-015</strain>
    </source>
</reference>
<accession>A0ABR4PPT7</accession>
<proteinExistence type="inferred from homology"/>